<protein>
    <submittedName>
        <fullName evidence="8">Xylulose kinase</fullName>
    </submittedName>
</protein>
<dbReference type="GO" id="GO:0005997">
    <property type="term" value="P:xylulose metabolic process"/>
    <property type="evidence" value="ECO:0007669"/>
    <property type="project" value="InterPro"/>
</dbReference>
<gene>
    <name evidence="8" type="ORF">Rsub_05162</name>
</gene>
<dbReference type="InterPro" id="IPR050406">
    <property type="entry name" value="FGGY_Carb_Kinase"/>
</dbReference>
<dbReference type="InParanoid" id="A0A2V0NY34"/>
<keyword evidence="2" id="KW-0808">Transferase</keyword>
<dbReference type="InterPro" id="IPR018484">
    <property type="entry name" value="FGGY_N"/>
</dbReference>
<evidence type="ECO:0000313" key="9">
    <source>
        <dbReference type="Proteomes" id="UP000247498"/>
    </source>
</evidence>
<dbReference type="FunCoup" id="A0A2V0NY34">
    <property type="interactions" value="1516"/>
</dbReference>
<reference evidence="8 9" key="1">
    <citation type="journal article" date="2018" name="Sci. Rep.">
        <title>Raphidocelis subcapitata (=Pseudokirchneriella subcapitata) provides an insight into genome evolution and environmental adaptations in the Sphaeropleales.</title>
        <authorList>
            <person name="Suzuki S."/>
            <person name="Yamaguchi H."/>
            <person name="Nakajima N."/>
            <person name="Kawachi M."/>
        </authorList>
    </citation>
    <scope>NUCLEOTIDE SEQUENCE [LARGE SCALE GENOMIC DNA]</scope>
    <source>
        <strain evidence="8 9">NIES-35</strain>
    </source>
</reference>
<dbReference type="PANTHER" id="PTHR43095:SF5">
    <property type="entry name" value="XYLULOSE KINASE"/>
    <property type="match status" value="1"/>
</dbReference>
<evidence type="ECO:0000313" key="8">
    <source>
        <dbReference type="EMBL" id="GBF92548.1"/>
    </source>
</evidence>
<dbReference type="InterPro" id="IPR006000">
    <property type="entry name" value="Xylulokinase"/>
</dbReference>
<dbReference type="Gene3D" id="3.30.420.40">
    <property type="match status" value="2"/>
</dbReference>
<dbReference type="SUPFAM" id="SSF53067">
    <property type="entry name" value="Actin-like ATPase domain"/>
    <property type="match status" value="2"/>
</dbReference>
<dbReference type="Pfam" id="PF02782">
    <property type="entry name" value="FGGY_C"/>
    <property type="match status" value="1"/>
</dbReference>
<dbReference type="OrthoDB" id="1728974at2759"/>
<feature type="domain" description="Carbohydrate kinase FGGY N-terminal" evidence="6">
    <location>
        <begin position="4"/>
        <end position="242"/>
    </location>
</feature>
<comment type="similarity">
    <text evidence="1">Belongs to the FGGY kinase family.</text>
</comment>
<dbReference type="NCBIfam" id="TIGR01312">
    <property type="entry name" value="XylB"/>
    <property type="match status" value="1"/>
</dbReference>
<keyword evidence="4 8" id="KW-0418">Kinase</keyword>
<keyword evidence="5" id="KW-0067">ATP-binding</keyword>
<dbReference type="AlphaFoldDB" id="A0A2V0NY34"/>
<dbReference type="GO" id="GO:0004856">
    <property type="term" value="F:D-xylulokinase activity"/>
    <property type="evidence" value="ECO:0007669"/>
    <property type="project" value="InterPro"/>
</dbReference>
<dbReference type="Pfam" id="PF00370">
    <property type="entry name" value="FGGY_N"/>
    <property type="match status" value="1"/>
</dbReference>
<dbReference type="PANTHER" id="PTHR43095">
    <property type="entry name" value="SUGAR KINASE"/>
    <property type="match status" value="1"/>
</dbReference>
<keyword evidence="3" id="KW-0547">Nucleotide-binding</keyword>
<dbReference type="GO" id="GO:0005524">
    <property type="term" value="F:ATP binding"/>
    <property type="evidence" value="ECO:0007669"/>
    <property type="project" value="UniProtKB-KW"/>
</dbReference>
<dbReference type="InterPro" id="IPR043129">
    <property type="entry name" value="ATPase_NBD"/>
</dbReference>
<name>A0A2V0NY34_9CHLO</name>
<dbReference type="PIRSF" id="PIRSF000538">
    <property type="entry name" value="GlpK"/>
    <property type="match status" value="1"/>
</dbReference>
<proteinExistence type="inferred from homology"/>
<evidence type="ECO:0000256" key="3">
    <source>
        <dbReference type="ARBA" id="ARBA00022741"/>
    </source>
</evidence>
<dbReference type="InterPro" id="IPR000577">
    <property type="entry name" value="Carb_kinase_FGGY"/>
</dbReference>
<evidence type="ECO:0000256" key="2">
    <source>
        <dbReference type="ARBA" id="ARBA00022679"/>
    </source>
</evidence>
<evidence type="ECO:0000259" key="7">
    <source>
        <dbReference type="Pfam" id="PF02782"/>
    </source>
</evidence>
<sequence>MAPLYLGLDVGTQGAKAVVYDAGARAIVARGAHAYGLLPAPPGAPGRAEQHPDTWIEGVRAAAGQALARVDAGQVRAVGVSGQQHGLVALGEGGRVLRPSKLWCDTESAPEAEELSWALGFTLVASFTATKLLWLKRREPEVYAEMRHVLLPGSYVNYWLTGRMAMEAGDASGTGLLDITARAWDARAIDAVDPALAAMLPPLLGPNEAVGTLRPEAAAALGLRPDTLVAPGSGDNAMSALGSGVTRDGQLVVSLGTSGTLFGVSAAPIADATGTVAPFCDATGAWLPLVCTLNCTRVGEEVREAFGLSQEDATALAAAEEPGCRGLNLLPYLVGERTPNWPNSSGALLGLRPGLLKPGLLYRAALEGATFSLLGGLERMQSFGLKARELRLVGGGSKNKLWQQIVADAFQLPVRLPEEPESAALGAALQAGAVHSGTPVAEFVAAHEPPVSGHVVRPEPAAAAAYAAAYARHREGGAALFAPGAAGAPAAGGGDAPA</sequence>
<keyword evidence="9" id="KW-1185">Reference proteome</keyword>
<dbReference type="InterPro" id="IPR018485">
    <property type="entry name" value="FGGY_C"/>
</dbReference>
<evidence type="ECO:0000259" key="6">
    <source>
        <dbReference type="Pfam" id="PF00370"/>
    </source>
</evidence>
<dbReference type="Proteomes" id="UP000247498">
    <property type="component" value="Unassembled WGS sequence"/>
</dbReference>
<evidence type="ECO:0000256" key="4">
    <source>
        <dbReference type="ARBA" id="ARBA00022777"/>
    </source>
</evidence>
<dbReference type="EMBL" id="BDRX01000033">
    <property type="protein sequence ID" value="GBF92548.1"/>
    <property type="molecule type" value="Genomic_DNA"/>
</dbReference>
<dbReference type="CDD" id="cd07809">
    <property type="entry name" value="ASKHA_NBD_FGGY_BaXK-like"/>
    <property type="match status" value="1"/>
</dbReference>
<accession>A0A2V0NY34</accession>
<evidence type="ECO:0000256" key="1">
    <source>
        <dbReference type="ARBA" id="ARBA00009156"/>
    </source>
</evidence>
<comment type="caution">
    <text evidence="8">The sequence shown here is derived from an EMBL/GenBank/DDBJ whole genome shotgun (WGS) entry which is preliminary data.</text>
</comment>
<evidence type="ECO:0000256" key="5">
    <source>
        <dbReference type="ARBA" id="ARBA00022840"/>
    </source>
</evidence>
<dbReference type="STRING" id="307507.A0A2V0NY34"/>
<feature type="domain" description="Carbohydrate kinase FGGY C-terminal" evidence="7">
    <location>
        <begin position="251"/>
        <end position="432"/>
    </location>
</feature>
<organism evidence="8 9">
    <name type="scientific">Raphidocelis subcapitata</name>
    <dbReference type="NCBI Taxonomy" id="307507"/>
    <lineage>
        <taxon>Eukaryota</taxon>
        <taxon>Viridiplantae</taxon>
        <taxon>Chlorophyta</taxon>
        <taxon>core chlorophytes</taxon>
        <taxon>Chlorophyceae</taxon>
        <taxon>CS clade</taxon>
        <taxon>Sphaeropleales</taxon>
        <taxon>Selenastraceae</taxon>
        <taxon>Raphidocelis</taxon>
    </lineage>
</organism>
<dbReference type="HAMAP" id="MF_02220">
    <property type="entry name" value="XylB"/>
    <property type="match status" value="1"/>
</dbReference>